<evidence type="ECO:0000256" key="5">
    <source>
        <dbReference type="ARBA" id="ARBA00022679"/>
    </source>
</evidence>
<gene>
    <name evidence="19" type="ORF">CAPTEDRAFT_228155</name>
</gene>
<dbReference type="InterPro" id="IPR051302">
    <property type="entry name" value="Dual_SerThr-Tyr_Kinase"/>
</dbReference>
<feature type="binding site" evidence="16">
    <location>
        <position position="674"/>
    </location>
    <ligand>
        <name>ATP</name>
        <dbReference type="ChEBI" id="CHEBI:30616"/>
    </ligand>
</feature>
<dbReference type="PROSITE" id="PS00108">
    <property type="entry name" value="PROTEIN_KINASE_ST"/>
    <property type="match status" value="1"/>
</dbReference>
<evidence type="ECO:0000256" key="12">
    <source>
        <dbReference type="ARBA" id="ARBA00042638"/>
    </source>
</evidence>
<keyword evidence="8 16" id="KW-0067">ATP-binding</keyword>
<dbReference type="InterPro" id="IPR017441">
    <property type="entry name" value="Protein_kinase_ATP_BS"/>
</dbReference>
<keyword evidence="5" id="KW-0808">Transferase</keyword>
<evidence type="ECO:0000256" key="1">
    <source>
        <dbReference type="ARBA" id="ARBA00004496"/>
    </source>
</evidence>
<protein>
    <recommendedName>
        <fullName evidence="10">Dual serine/threonine and tyrosine protein kinase</fullName>
        <ecNumber evidence="2">2.7.12.1</ecNumber>
    </recommendedName>
    <alternativeName>
        <fullName evidence="12">Dusty protein kinase</fullName>
    </alternativeName>
    <alternativeName>
        <fullName evidence="11">Receptor-interacting serine/threonine-protein kinase 5</fullName>
    </alternativeName>
</protein>
<dbReference type="STRING" id="283909.R7TQ89"/>
<dbReference type="HOGENOM" id="CLU_014116_0_0_1"/>
<dbReference type="SUPFAM" id="SSF56112">
    <property type="entry name" value="Protein kinase-like (PK-like)"/>
    <property type="match status" value="1"/>
</dbReference>
<evidence type="ECO:0000313" key="19">
    <source>
        <dbReference type="EMBL" id="ELT96073.1"/>
    </source>
</evidence>
<dbReference type="CDD" id="cd13975">
    <property type="entry name" value="PKc_Dusty"/>
    <property type="match status" value="1"/>
</dbReference>
<evidence type="ECO:0000256" key="15">
    <source>
        <dbReference type="ARBA" id="ARBA00051680"/>
    </source>
</evidence>
<dbReference type="PROSITE" id="PS00107">
    <property type="entry name" value="PROTEIN_KINASE_ATP"/>
    <property type="match status" value="1"/>
</dbReference>
<keyword evidence="4" id="KW-0723">Serine/threonine-protein kinase</keyword>
<evidence type="ECO:0000256" key="16">
    <source>
        <dbReference type="PROSITE-ProRule" id="PRU10141"/>
    </source>
</evidence>
<dbReference type="PANTHER" id="PTHR46392">
    <property type="entry name" value="DUAL SERINE/THREONINE AND TYROSINE PROTEIN KINASE"/>
    <property type="match status" value="1"/>
</dbReference>
<dbReference type="OrthoDB" id="122279at2759"/>
<dbReference type="GO" id="GO:0005524">
    <property type="term" value="F:ATP binding"/>
    <property type="evidence" value="ECO:0007669"/>
    <property type="project" value="UniProtKB-UniRule"/>
</dbReference>
<dbReference type="Gene3D" id="1.10.510.10">
    <property type="entry name" value="Transferase(Phosphotransferase) domain 1"/>
    <property type="match status" value="1"/>
</dbReference>
<dbReference type="Pfam" id="PF00069">
    <property type="entry name" value="Pkinase"/>
    <property type="match status" value="1"/>
</dbReference>
<evidence type="ECO:0000256" key="10">
    <source>
        <dbReference type="ARBA" id="ARBA00040421"/>
    </source>
</evidence>
<reference evidence="21" key="1">
    <citation type="submission" date="2012-12" db="EMBL/GenBank/DDBJ databases">
        <authorList>
            <person name="Hellsten U."/>
            <person name="Grimwood J."/>
            <person name="Chapman J.A."/>
            <person name="Shapiro H."/>
            <person name="Aerts A."/>
            <person name="Otillar R.P."/>
            <person name="Terry A.Y."/>
            <person name="Boore J.L."/>
            <person name="Simakov O."/>
            <person name="Marletaz F."/>
            <person name="Cho S.-J."/>
            <person name="Edsinger-Gonzales E."/>
            <person name="Havlak P."/>
            <person name="Kuo D.-H."/>
            <person name="Larsson T."/>
            <person name="Lv J."/>
            <person name="Arendt D."/>
            <person name="Savage R."/>
            <person name="Osoegawa K."/>
            <person name="de Jong P."/>
            <person name="Lindberg D.R."/>
            <person name="Seaver E.C."/>
            <person name="Weisblat D.A."/>
            <person name="Putnam N.H."/>
            <person name="Grigoriev I.V."/>
            <person name="Rokhsar D.S."/>
        </authorList>
    </citation>
    <scope>NUCLEOTIDE SEQUENCE</scope>
    <source>
        <strain evidence="21">I ESC-2004</strain>
    </source>
</reference>
<evidence type="ECO:0000256" key="13">
    <source>
        <dbReference type="ARBA" id="ARBA00049003"/>
    </source>
</evidence>
<dbReference type="GO" id="GO:0004713">
    <property type="term" value="F:protein tyrosine kinase activity"/>
    <property type="evidence" value="ECO:0007669"/>
    <property type="project" value="UniProtKB-KW"/>
</dbReference>
<evidence type="ECO:0000256" key="9">
    <source>
        <dbReference type="ARBA" id="ARBA00023137"/>
    </source>
</evidence>
<evidence type="ECO:0000256" key="2">
    <source>
        <dbReference type="ARBA" id="ARBA00013203"/>
    </source>
</evidence>
<dbReference type="EMBL" id="AMQN01011540">
    <property type="status" value="NOT_ANNOTATED_CDS"/>
    <property type="molecule type" value="Genomic_DNA"/>
</dbReference>
<dbReference type="GO" id="GO:0004674">
    <property type="term" value="F:protein serine/threonine kinase activity"/>
    <property type="evidence" value="ECO:0007669"/>
    <property type="project" value="UniProtKB-KW"/>
</dbReference>
<evidence type="ECO:0000313" key="21">
    <source>
        <dbReference type="Proteomes" id="UP000014760"/>
    </source>
</evidence>
<evidence type="ECO:0000259" key="18">
    <source>
        <dbReference type="PROSITE" id="PS50011"/>
    </source>
</evidence>
<evidence type="ECO:0000256" key="6">
    <source>
        <dbReference type="ARBA" id="ARBA00022741"/>
    </source>
</evidence>
<comment type="catalytic activity">
    <reaction evidence="13">
        <text>L-seryl-[protein] + ATP = O-phospho-L-seryl-[protein] + ADP + H(+)</text>
        <dbReference type="Rhea" id="RHEA:17989"/>
        <dbReference type="Rhea" id="RHEA-COMP:9863"/>
        <dbReference type="Rhea" id="RHEA-COMP:11604"/>
        <dbReference type="ChEBI" id="CHEBI:15378"/>
        <dbReference type="ChEBI" id="CHEBI:29999"/>
        <dbReference type="ChEBI" id="CHEBI:30616"/>
        <dbReference type="ChEBI" id="CHEBI:83421"/>
        <dbReference type="ChEBI" id="CHEBI:456216"/>
        <dbReference type="EC" id="2.7.12.1"/>
    </reaction>
</comment>
<dbReference type="InterPro" id="IPR000719">
    <property type="entry name" value="Prot_kinase_dom"/>
</dbReference>
<name>R7TQ89_CAPTE</name>
<dbReference type="PANTHER" id="PTHR46392:SF1">
    <property type="entry name" value="DUAL SERINE_THREONINE AND TYROSINE PROTEIN KINASE"/>
    <property type="match status" value="1"/>
</dbReference>
<dbReference type="GO" id="GO:0005737">
    <property type="term" value="C:cytoplasm"/>
    <property type="evidence" value="ECO:0007669"/>
    <property type="project" value="UniProtKB-SubCell"/>
</dbReference>
<dbReference type="EnsemblMetazoa" id="CapteT228155">
    <property type="protein sequence ID" value="CapteP228155"/>
    <property type="gene ID" value="CapteG228155"/>
</dbReference>
<dbReference type="EC" id="2.7.12.1" evidence="2"/>
<feature type="compositionally biased region" description="Polar residues" evidence="17">
    <location>
        <begin position="915"/>
        <end position="925"/>
    </location>
</feature>
<dbReference type="InterPro" id="IPR011009">
    <property type="entry name" value="Kinase-like_dom_sf"/>
</dbReference>
<dbReference type="PROSITE" id="PS50011">
    <property type="entry name" value="PROTEIN_KINASE_DOM"/>
    <property type="match status" value="1"/>
</dbReference>
<dbReference type="InterPro" id="IPR008271">
    <property type="entry name" value="Ser/Thr_kinase_AS"/>
</dbReference>
<dbReference type="GO" id="GO:0070374">
    <property type="term" value="P:positive regulation of ERK1 and ERK2 cascade"/>
    <property type="evidence" value="ECO:0007669"/>
    <property type="project" value="TreeGrafter"/>
</dbReference>
<dbReference type="GO" id="GO:0043066">
    <property type="term" value="P:negative regulation of apoptotic process"/>
    <property type="evidence" value="ECO:0007669"/>
    <property type="project" value="TreeGrafter"/>
</dbReference>
<keyword evidence="3" id="KW-0963">Cytoplasm</keyword>
<dbReference type="EMBL" id="KB308928">
    <property type="protein sequence ID" value="ELT96073.1"/>
    <property type="molecule type" value="Genomic_DNA"/>
</dbReference>
<dbReference type="AlphaFoldDB" id="R7TQ89"/>
<dbReference type="SMART" id="SM00220">
    <property type="entry name" value="S_TKc"/>
    <property type="match status" value="1"/>
</dbReference>
<evidence type="ECO:0000256" key="4">
    <source>
        <dbReference type="ARBA" id="ARBA00022527"/>
    </source>
</evidence>
<keyword evidence="6 16" id="KW-0547">Nucleotide-binding</keyword>
<organism evidence="19">
    <name type="scientific">Capitella teleta</name>
    <name type="common">Polychaete worm</name>
    <dbReference type="NCBI Taxonomy" id="283909"/>
    <lineage>
        <taxon>Eukaryota</taxon>
        <taxon>Metazoa</taxon>
        <taxon>Spiralia</taxon>
        <taxon>Lophotrochozoa</taxon>
        <taxon>Annelida</taxon>
        <taxon>Polychaeta</taxon>
        <taxon>Sedentaria</taxon>
        <taxon>Scolecida</taxon>
        <taxon>Capitellidae</taxon>
        <taxon>Capitella</taxon>
    </lineage>
</organism>
<comment type="catalytic activity">
    <reaction evidence="14">
        <text>L-threonyl-[protein] + ATP = O-phospho-L-threonyl-[protein] + ADP + H(+)</text>
        <dbReference type="Rhea" id="RHEA:46608"/>
        <dbReference type="Rhea" id="RHEA-COMP:11060"/>
        <dbReference type="Rhea" id="RHEA-COMP:11605"/>
        <dbReference type="ChEBI" id="CHEBI:15378"/>
        <dbReference type="ChEBI" id="CHEBI:30013"/>
        <dbReference type="ChEBI" id="CHEBI:30616"/>
        <dbReference type="ChEBI" id="CHEBI:61977"/>
        <dbReference type="ChEBI" id="CHEBI:456216"/>
        <dbReference type="EC" id="2.7.12.1"/>
    </reaction>
</comment>
<evidence type="ECO:0000313" key="20">
    <source>
        <dbReference type="EnsemblMetazoa" id="CapteP228155"/>
    </source>
</evidence>
<keyword evidence="21" id="KW-1185">Reference proteome</keyword>
<evidence type="ECO:0000256" key="17">
    <source>
        <dbReference type="SAM" id="MobiDB-lite"/>
    </source>
</evidence>
<accession>R7TQ89</accession>
<dbReference type="OMA" id="VTRMVWE"/>
<evidence type="ECO:0000256" key="3">
    <source>
        <dbReference type="ARBA" id="ARBA00022490"/>
    </source>
</evidence>
<dbReference type="Proteomes" id="UP000014760">
    <property type="component" value="Unassembled WGS sequence"/>
</dbReference>
<proteinExistence type="predicted"/>
<sequence>MVSDLAAEFSNFRKESKHLRSLLKDTEKCFADINSVKGSNGAQLLSAELTDTERQCIEEQTSGAPSIIVLGQSNAAKAFVVNEIFNRPILPVELSESSSDLVWRRVNFCYGDQLSARLCLPNSFEVLDSLECHSTSWRTIPLRDLETQAADYDEEELAKWITSLEVTLCDPLMKDGASLVLAPMWTPGAHSAMLNIYNSCVQGKIPVVVYAIANHYFSEEELSDLEFLKEHVPSLAIFFIKVPLISATLPPKPSSKTSPLEHVRQVLRRRSTDEACRRNANSFELFQQLLDLGLVSALPSSGGCSRQTSICSEDASFSVESELVENFDSFPNIVHFVAQVLQRHLVCAVSLLNVVHTRCLQNFIMIAFDMARDMMITPKRLEFARSKEIELYDSLMAIALKKQDEIKVIILDTITSLREDLLQNAERYVFEGVDIPESGEITSSKDLKTCTFQIQELVLGSLNTAIAGKLLGSVNILRDSYTGVLTRCLESLEQSDANSCAETMRTSLALREILTAAYQVEITVRAGTSIVKVLIEKMKQLVHAMPWKSPPLINSEWKRNVAADMLDSLSETRLAKSICNQIKERLKHSHETFSSALKQLEVRHSGRLERTEEQRLKVRKVYAPKVARLSLESTSLRDVILYGMPAMGREVGRGQYGVVYSCDPWGGFGPCAIKSVVPPDEKHWNDLALEFYYTKNVPEHERIVLLRGSVIDYTYGGGSSPAVLLIMERMQRDLYTAIKTGLDWLSRLQVAIDVVEGIRFLHSQGLVHRDIKLKNVLLNERNRACLTDLGFCKPEAMMSGSIVGTPIHMAPELFSGRYDNSVDVYAFGILFWYINSGNVKLPKAFEQCANKEMLWTSVRQGIRPEYLKHFDEECWQLMQACWHGDPKKRPLLGNVEPQLYAIYDRFLDDDRRNTQTRSRLSSTNNHHVRKRPSKSSTTS</sequence>
<evidence type="ECO:0000256" key="7">
    <source>
        <dbReference type="ARBA" id="ARBA00022777"/>
    </source>
</evidence>
<feature type="domain" description="Protein kinase" evidence="18">
    <location>
        <begin position="645"/>
        <end position="907"/>
    </location>
</feature>
<feature type="region of interest" description="Disordered" evidence="17">
    <location>
        <begin position="914"/>
        <end position="939"/>
    </location>
</feature>
<evidence type="ECO:0000256" key="8">
    <source>
        <dbReference type="ARBA" id="ARBA00022840"/>
    </source>
</evidence>
<reference evidence="20" key="3">
    <citation type="submission" date="2015-06" db="UniProtKB">
        <authorList>
            <consortium name="EnsemblMetazoa"/>
        </authorList>
    </citation>
    <scope>IDENTIFICATION</scope>
</reference>
<evidence type="ECO:0000256" key="14">
    <source>
        <dbReference type="ARBA" id="ARBA00049308"/>
    </source>
</evidence>
<keyword evidence="9" id="KW-0829">Tyrosine-protein kinase</keyword>
<comment type="subcellular location">
    <subcellularLocation>
        <location evidence="1">Cytoplasm</location>
    </subcellularLocation>
</comment>
<dbReference type="GO" id="GO:0045743">
    <property type="term" value="P:positive regulation of fibroblast growth factor receptor signaling pathway"/>
    <property type="evidence" value="ECO:0007669"/>
    <property type="project" value="TreeGrafter"/>
</dbReference>
<evidence type="ECO:0000256" key="11">
    <source>
        <dbReference type="ARBA" id="ARBA00041268"/>
    </source>
</evidence>
<reference evidence="19 21" key="2">
    <citation type="journal article" date="2013" name="Nature">
        <title>Insights into bilaterian evolution from three spiralian genomes.</title>
        <authorList>
            <person name="Simakov O."/>
            <person name="Marletaz F."/>
            <person name="Cho S.J."/>
            <person name="Edsinger-Gonzales E."/>
            <person name="Havlak P."/>
            <person name="Hellsten U."/>
            <person name="Kuo D.H."/>
            <person name="Larsson T."/>
            <person name="Lv J."/>
            <person name="Arendt D."/>
            <person name="Savage R."/>
            <person name="Osoegawa K."/>
            <person name="de Jong P."/>
            <person name="Grimwood J."/>
            <person name="Chapman J.A."/>
            <person name="Shapiro H."/>
            <person name="Aerts A."/>
            <person name="Otillar R.P."/>
            <person name="Terry A.Y."/>
            <person name="Boore J.L."/>
            <person name="Grigoriev I.V."/>
            <person name="Lindberg D.R."/>
            <person name="Seaver E.C."/>
            <person name="Weisblat D.A."/>
            <person name="Putnam N.H."/>
            <person name="Rokhsar D.S."/>
        </authorList>
    </citation>
    <scope>NUCLEOTIDE SEQUENCE</scope>
    <source>
        <strain evidence="19 21">I ESC-2004</strain>
    </source>
</reference>
<dbReference type="GO" id="GO:0044344">
    <property type="term" value="P:cellular response to fibroblast growth factor stimulus"/>
    <property type="evidence" value="ECO:0007669"/>
    <property type="project" value="TreeGrafter"/>
</dbReference>
<keyword evidence="7" id="KW-0418">Kinase</keyword>
<comment type="catalytic activity">
    <reaction evidence="15">
        <text>L-tyrosyl-[protein] + ATP = O-phospho-L-tyrosyl-[protein] + ADP + H(+)</text>
        <dbReference type="Rhea" id="RHEA:10596"/>
        <dbReference type="Rhea" id="RHEA-COMP:10136"/>
        <dbReference type="Rhea" id="RHEA-COMP:20101"/>
        <dbReference type="ChEBI" id="CHEBI:15378"/>
        <dbReference type="ChEBI" id="CHEBI:30616"/>
        <dbReference type="ChEBI" id="CHEBI:46858"/>
        <dbReference type="ChEBI" id="CHEBI:61978"/>
        <dbReference type="ChEBI" id="CHEBI:456216"/>
        <dbReference type="EC" id="2.7.12.1"/>
    </reaction>
</comment>
<dbReference type="GO" id="GO:0004712">
    <property type="term" value="F:protein serine/threonine/tyrosine kinase activity"/>
    <property type="evidence" value="ECO:0007669"/>
    <property type="project" value="UniProtKB-EC"/>
</dbReference>